<name>A0AB39W4F6_9FLAO</name>
<dbReference type="AlphaFoldDB" id="A0AB39W4F6"/>
<accession>A0AB39W4F6</accession>
<keyword evidence="2" id="KW-0808">Transferase</keyword>
<dbReference type="GO" id="GO:0008107">
    <property type="term" value="F:galactoside 2-alpha-L-fucosyltransferase activity"/>
    <property type="evidence" value="ECO:0007669"/>
    <property type="project" value="InterPro"/>
</dbReference>
<dbReference type="InterPro" id="IPR002516">
    <property type="entry name" value="Glyco_trans_11"/>
</dbReference>
<dbReference type="CDD" id="cd11301">
    <property type="entry name" value="Fut1_Fut2_like"/>
    <property type="match status" value="1"/>
</dbReference>
<evidence type="ECO:0000256" key="1">
    <source>
        <dbReference type="ARBA" id="ARBA00022676"/>
    </source>
</evidence>
<keyword evidence="1" id="KW-0328">Glycosyltransferase</keyword>
<protein>
    <submittedName>
        <fullName evidence="3">Alpha-1,2-fucosyltransferase</fullName>
    </submittedName>
</protein>
<dbReference type="PANTHER" id="PTHR11927">
    <property type="entry name" value="GALACTOSIDE 2-L-FUCOSYLTRANSFERASE"/>
    <property type="match status" value="1"/>
</dbReference>
<sequence>MITFSKLEKKGHLGNQLFQIASTIGLAVENNHDFCFPKWSPNCFFENELAVLSKQEFIVYKEEQFHYESKKIDAGNYDLEGWFQSEKYFDKELTKYYFEFKADLIDKLENVYEEAFSKKTILLSIRRGDFVDHPDYFQLPINYFLLALIHNFPDWKERNLIVLSDDIDYCKFHFSFLDNAFFGDCLSGIEQLALGSLCDDFIISNSTFSWWCAWLGENENSTVVRPLHYFTAEKNKSDNDKDYFPDRWKTFNHLNLKLDLENTIMALKSVNPITEEYLSHCFHFANENQMFYWSSFKEVNTLKENSLLLINDCIIPPFCIYNAMQKEENSVGFLKGSYLNISKYLDYDLFKKQFDYGLFTKILNQKKGKHNPKELLFVFFPNNPTEKEISFLNNLHNSKVFETPGYTLYFSFAGKIKGFFESKYYLAVKKRSLIVFIKTRVKNIIRPKKN</sequence>
<dbReference type="Pfam" id="PF01531">
    <property type="entry name" value="Glyco_transf_11"/>
    <property type="match status" value="1"/>
</dbReference>
<evidence type="ECO:0000256" key="2">
    <source>
        <dbReference type="ARBA" id="ARBA00022679"/>
    </source>
</evidence>
<proteinExistence type="predicted"/>
<dbReference type="EMBL" id="CP165625">
    <property type="protein sequence ID" value="XDU95746.1"/>
    <property type="molecule type" value="Genomic_DNA"/>
</dbReference>
<dbReference type="RefSeq" id="WP_369753200.1">
    <property type="nucleotide sequence ID" value="NZ_CP165625.1"/>
</dbReference>
<gene>
    <name evidence="3" type="ORF">AB3G34_01165</name>
</gene>
<dbReference type="GO" id="GO:0005975">
    <property type="term" value="P:carbohydrate metabolic process"/>
    <property type="evidence" value="ECO:0007669"/>
    <property type="project" value="InterPro"/>
</dbReference>
<dbReference type="PANTHER" id="PTHR11927:SF9">
    <property type="entry name" value="L-FUCOSYLTRANSFERASE"/>
    <property type="match status" value="1"/>
</dbReference>
<organism evidence="3">
    <name type="scientific">Flavobacterium sp. WC2409</name>
    <dbReference type="NCBI Taxonomy" id="3234139"/>
    <lineage>
        <taxon>Bacteria</taxon>
        <taxon>Pseudomonadati</taxon>
        <taxon>Bacteroidota</taxon>
        <taxon>Flavobacteriia</taxon>
        <taxon>Flavobacteriales</taxon>
        <taxon>Flavobacteriaceae</taxon>
        <taxon>Flavobacterium</taxon>
    </lineage>
</organism>
<dbReference type="GO" id="GO:0016020">
    <property type="term" value="C:membrane"/>
    <property type="evidence" value="ECO:0007669"/>
    <property type="project" value="InterPro"/>
</dbReference>
<evidence type="ECO:0000313" key="3">
    <source>
        <dbReference type="EMBL" id="XDU95746.1"/>
    </source>
</evidence>
<reference evidence="3" key="1">
    <citation type="submission" date="2024-07" db="EMBL/GenBank/DDBJ databases">
        <authorList>
            <person name="Biller S.J."/>
        </authorList>
    </citation>
    <scope>NUCLEOTIDE SEQUENCE</scope>
    <source>
        <strain evidence="3">WC2409</strain>
    </source>
</reference>